<organism evidence="2">
    <name type="scientific">Ananas comosus var. bracteatus</name>
    <name type="common">red pineapple</name>
    <dbReference type="NCBI Taxonomy" id="296719"/>
    <lineage>
        <taxon>Eukaryota</taxon>
        <taxon>Viridiplantae</taxon>
        <taxon>Streptophyta</taxon>
        <taxon>Embryophyta</taxon>
        <taxon>Tracheophyta</taxon>
        <taxon>Spermatophyta</taxon>
        <taxon>Magnoliopsida</taxon>
        <taxon>Liliopsida</taxon>
        <taxon>Poales</taxon>
        <taxon>Bromeliaceae</taxon>
        <taxon>Bromelioideae</taxon>
        <taxon>Ananas</taxon>
    </lineage>
</organism>
<evidence type="ECO:0008006" key="3">
    <source>
        <dbReference type="Google" id="ProtNLM"/>
    </source>
</evidence>
<proteinExistence type="predicted"/>
<dbReference type="EMBL" id="CAJEUB010000056">
    <property type="protein sequence ID" value="CAD1847537.1"/>
    <property type="molecule type" value="Genomic_DNA"/>
</dbReference>
<name>A0A6V7QXD9_ANACO</name>
<feature type="compositionally biased region" description="Low complexity" evidence="1">
    <location>
        <begin position="371"/>
        <end position="385"/>
    </location>
</feature>
<gene>
    <name evidence="2" type="ORF">CB5_LOCUS30748</name>
</gene>
<feature type="region of interest" description="Disordered" evidence="1">
    <location>
        <begin position="353"/>
        <end position="405"/>
    </location>
</feature>
<evidence type="ECO:0000313" key="2">
    <source>
        <dbReference type="EMBL" id="CAD1847537.1"/>
    </source>
</evidence>
<reference evidence="2" key="1">
    <citation type="submission" date="2020-07" db="EMBL/GenBank/DDBJ databases">
        <authorList>
            <person name="Lin J."/>
        </authorList>
    </citation>
    <scope>NUCLEOTIDE SEQUENCE</scope>
</reference>
<evidence type="ECO:0000256" key="1">
    <source>
        <dbReference type="SAM" id="MobiDB-lite"/>
    </source>
</evidence>
<feature type="compositionally biased region" description="Basic residues" evidence="1">
    <location>
        <begin position="388"/>
        <end position="405"/>
    </location>
</feature>
<accession>A0A6V7QXD9</accession>
<dbReference type="AlphaFoldDB" id="A0A6V7QXD9"/>
<sequence length="405" mass="44659">MRSKAKEKGKKVRKQLVWADEVGGVLAKVVGGIDGGVTTAIAPGAGHDIPGSSNGHLRGHQLFNGHLRGNPQIEWTRQTRMAELLPRKEGLLPSSTLEEEGVGRELGVGAVAVLDSGTGRSSVKLRVETGWAKKCSGLFIDRIGITSAREARYVHRWLAPLARRCSFPSRKSTYGDESCVAMLSSRTFYDPQTSDRIPFPLSKLRWLDGLGGTTTTSRLPDTGRGFCRLPTGVGGRCRSTSERGAVFRRVLASLLSLGRHWNARPHRSGYRAWIRLLNLPFECCTIPRVAAIVGGFGRFVKADAVSRANLDLRAFRCQIVLDSLLDVPQNLSVVLGDEVFAVMVHLEHWERIEEGGRVDPPQPPQDGQEEGGSTIKARRTTTTDTVAKKKSRRPRTRRWKKNRES</sequence>
<protein>
    <recommendedName>
        <fullName evidence="3">DUF4283 domain-containing protein</fullName>
    </recommendedName>
</protein>